<comment type="caution">
    <text evidence="1">The sequence shown here is derived from an EMBL/GenBank/DDBJ whole genome shotgun (WGS) entry which is preliminary data.</text>
</comment>
<name>A0A2P5BU14_TREOI</name>
<evidence type="ECO:0000313" key="1">
    <source>
        <dbReference type="EMBL" id="PON52279.1"/>
    </source>
</evidence>
<evidence type="ECO:0000313" key="2">
    <source>
        <dbReference type="Proteomes" id="UP000237000"/>
    </source>
</evidence>
<dbReference type="EMBL" id="JXTC01000462">
    <property type="protein sequence ID" value="PON52279.1"/>
    <property type="molecule type" value="Genomic_DNA"/>
</dbReference>
<reference evidence="2" key="1">
    <citation type="submission" date="2016-06" db="EMBL/GenBank/DDBJ databases">
        <title>Parallel loss of symbiosis genes in relatives of nitrogen-fixing non-legume Parasponia.</title>
        <authorList>
            <person name="Van Velzen R."/>
            <person name="Holmer R."/>
            <person name="Bu F."/>
            <person name="Rutten L."/>
            <person name="Van Zeijl A."/>
            <person name="Liu W."/>
            <person name="Santuari L."/>
            <person name="Cao Q."/>
            <person name="Sharma T."/>
            <person name="Shen D."/>
            <person name="Roswanjaya Y."/>
            <person name="Wardhani T."/>
            <person name="Kalhor M.S."/>
            <person name="Jansen J."/>
            <person name="Van den Hoogen J."/>
            <person name="Gungor B."/>
            <person name="Hartog M."/>
            <person name="Hontelez J."/>
            <person name="Verver J."/>
            <person name="Yang W.-C."/>
            <person name="Schijlen E."/>
            <person name="Repin R."/>
            <person name="Schilthuizen M."/>
            <person name="Schranz E."/>
            <person name="Heidstra R."/>
            <person name="Miyata K."/>
            <person name="Fedorova E."/>
            <person name="Kohlen W."/>
            <person name="Bisseling T."/>
            <person name="Smit S."/>
            <person name="Geurts R."/>
        </authorList>
    </citation>
    <scope>NUCLEOTIDE SEQUENCE [LARGE SCALE GENOMIC DNA]</scope>
    <source>
        <strain evidence="2">cv. RG33-2</strain>
    </source>
</reference>
<protein>
    <submittedName>
        <fullName evidence="1">Uncharacterized protein</fullName>
    </submittedName>
</protein>
<dbReference type="InParanoid" id="A0A2P5BU14"/>
<dbReference type="AlphaFoldDB" id="A0A2P5BU14"/>
<organism evidence="1 2">
    <name type="scientific">Trema orientale</name>
    <name type="common">Charcoal tree</name>
    <name type="synonym">Celtis orientalis</name>
    <dbReference type="NCBI Taxonomy" id="63057"/>
    <lineage>
        <taxon>Eukaryota</taxon>
        <taxon>Viridiplantae</taxon>
        <taxon>Streptophyta</taxon>
        <taxon>Embryophyta</taxon>
        <taxon>Tracheophyta</taxon>
        <taxon>Spermatophyta</taxon>
        <taxon>Magnoliopsida</taxon>
        <taxon>eudicotyledons</taxon>
        <taxon>Gunneridae</taxon>
        <taxon>Pentapetalae</taxon>
        <taxon>rosids</taxon>
        <taxon>fabids</taxon>
        <taxon>Rosales</taxon>
        <taxon>Cannabaceae</taxon>
        <taxon>Trema</taxon>
    </lineage>
</organism>
<dbReference type="Proteomes" id="UP000237000">
    <property type="component" value="Unassembled WGS sequence"/>
</dbReference>
<keyword evidence="2" id="KW-1185">Reference proteome</keyword>
<gene>
    <name evidence="1" type="ORF">TorRG33x02_308960</name>
</gene>
<accession>A0A2P5BU14</accession>
<proteinExistence type="predicted"/>
<sequence length="96" mass="10773">MRSLACIHGGFRCGYPHYGFGELPQVHLHQKLSIYSNVCCFSLTFFLLEKKIQGFAWPSAVYGGTYVRSRPERSPSDLNSSLKDANLTKSLTDILT</sequence>